<evidence type="ECO:0000313" key="2">
    <source>
        <dbReference type="Proteomes" id="UP001597138"/>
    </source>
</evidence>
<name>A0ABW4HG54_9FLAO</name>
<keyword evidence="2" id="KW-1185">Reference proteome</keyword>
<comment type="caution">
    <text evidence="1">The sequence shown here is derived from an EMBL/GenBank/DDBJ whole genome shotgun (WGS) entry which is preliminary data.</text>
</comment>
<proteinExistence type="predicted"/>
<dbReference type="Proteomes" id="UP001597138">
    <property type="component" value="Unassembled WGS sequence"/>
</dbReference>
<protein>
    <recommendedName>
        <fullName evidence="3">Type VI secretion, VC_A0110, EvfL, ImpJ, VasE</fullName>
    </recommendedName>
</protein>
<gene>
    <name evidence="1" type="ORF">ACFSC2_16530</name>
</gene>
<accession>A0ABW4HG54</accession>
<dbReference type="EMBL" id="JBHUDZ010000015">
    <property type="protein sequence ID" value="MFD1604345.1"/>
    <property type="molecule type" value="Genomic_DNA"/>
</dbReference>
<dbReference type="RefSeq" id="WP_379817196.1">
    <property type="nucleotide sequence ID" value="NZ_JBHUDZ010000015.1"/>
</dbReference>
<evidence type="ECO:0008006" key="3">
    <source>
        <dbReference type="Google" id="ProtNLM"/>
    </source>
</evidence>
<evidence type="ECO:0000313" key="1">
    <source>
        <dbReference type="EMBL" id="MFD1604345.1"/>
    </source>
</evidence>
<organism evidence="1 2">
    <name type="scientific">Flavobacterium artemisiae</name>
    <dbReference type="NCBI Taxonomy" id="2126556"/>
    <lineage>
        <taxon>Bacteria</taxon>
        <taxon>Pseudomonadati</taxon>
        <taxon>Bacteroidota</taxon>
        <taxon>Flavobacteriia</taxon>
        <taxon>Flavobacteriales</taxon>
        <taxon>Flavobacteriaceae</taxon>
        <taxon>Flavobacterium</taxon>
    </lineage>
</organism>
<reference evidence="2" key="1">
    <citation type="journal article" date="2019" name="Int. J. Syst. Evol. Microbiol.">
        <title>The Global Catalogue of Microorganisms (GCM) 10K type strain sequencing project: providing services to taxonomists for standard genome sequencing and annotation.</title>
        <authorList>
            <consortium name="The Broad Institute Genomics Platform"/>
            <consortium name="The Broad Institute Genome Sequencing Center for Infectious Disease"/>
            <person name="Wu L."/>
            <person name="Ma J."/>
        </authorList>
    </citation>
    <scope>NUCLEOTIDE SEQUENCE [LARGE SCALE GENOMIC DNA]</scope>
    <source>
        <strain evidence="2">CCUG 70865</strain>
    </source>
</reference>
<sequence length="378" mass="43796">MKSKIHLPINWTDGVKLTKDHFINNYFNYITIVNDYNKVHLNNFNYGCIAPAGSKSVDIDIKIEGGLLVAYLKKCDLIVKNGHLISFNQEIYGTKLPEASINANDIDRNSFEQYYVLVSVNPFELIPVGIPDPEMIPLHHPNVLPEIKLHIINKKDINDNFLEGYFLIVKKIAFQNGSFVEDNKYIVPVVKTKNDEILNQFVSKVNNELYLLNDFSIKIHKKNEKSLSNNRLVSNTFKLCAKIIDYYADHNFYFKNIAAEESPVYMFDRIIILANHLLSALTLMDDKEKELLLQYYYEWMDVKPSELISVMFEAKSAVYDHNDIAQTLEKLNQFLGVLKRLWQKLSELEHIGIRKESIVISEETKTAPQRNNTWSILD</sequence>